<feature type="compositionally biased region" description="Basic and acidic residues" evidence="2">
    <location>
        <begin position="313"/>
        <end position="341"/>
    </location>
</feature>
<protein>
    <submittedName>
        <fullName evidence="3">Uncharacterized protein</fullName>
    </submittedName>
</protein>
<organism evidence="3 4">
    <name type="scientific">Stachybotrys chartarum (strain CBS 109288 / IBT 7711)</name>
    <name type="common">Toxic black mold</name>
    <name type="synonym">Stilbospora chartarum</name>
    <dbReference type="NCBI Taxonomy" id="1280523"/>
    <lineage>
        <taxon>Eukaryota</taxon>
        <taxon>Fungi</taxon>
        <taxon>Dikarya</taxon>
        <taxon>Ascomycota</taxon>
        <taxon>Pezizomycotina</taxon>
        <taxon>Sordariomycetes</taxon>
        <taxon>Hypocreomycetidae</taxon>
        <taxon>Hypocreales</taxon>
        <taxon>Stachybotryaceae</taxon>
        <taxon>Stachybotrys</taxon>
    </lineage>
</organism>
<evidence type="ECO:0000313" key="4">
    <source>
        <dbReference type="Proteomes" id="UP000028045"/>
    </source>
</evidence>
<evidence type="ECO:0000256" key="2">
    <source>
        <dbReference type="SAM" id="MobiDB-lite"/>
    </source>
</evidence>
<evidence type="ECO:0000256" key="1">
    <source>
        <dbReference type="SAM" id="Coils"/>
    </source>
</evidence>
<sequence>MEAQDNDKRVRAILQDIVNGSSPLPAFVLQGLAKEMLGVQDGLLEQKERIALEMADLVEQKKRCNVVIDAIGDVSLKGLLDKFDNMAEVLGSVSTETENTQGRHDALLERLKALSTVATNNLQDLSTFITATRDTLVEAVESLRTTEVVEGAVERILNKMAEIGQLSSDKNKEIEEMKGKAENLSADLHESRDRGDTLQGEARLLAGRIEALERLLQESGARETELEKQIVARNERVMGLKEVIMRLKEDKGASEVEPRDHSTREKHLEQQISKLTQGLKDQHALEISAADALTRIERADDQVERMVTPIKTQTERDSARVEYAESRLREAEDQAKRDVSRRQLAEKCLQELRGQLKE</sequence>
<dbReference type="Proteomes" id="UP000028045">
    <property type="component" value="Unassembled WGS sequence"/>
</dbReference>
<feature type="coiled-coil region" evidence="1">
    <location>
        <begin position="167"/>
        <end position="229"/>
    </location>
</feature>
<keyword evidence="1" id="KW-0175">Coiled coil</keyword>
<keyword evidence="4" id="KW-1185">Reference proteome</keyword>
<accession>A0A084B3S6</accession>
<proteinExistence type="predicted"/>
<feature type="region of interest" description="Disordered" evidence="2">
    <location>
        <begin position="311"/>
        <end position="341"/>
    </location>
</feature>
<evidence type="ECO:0000313" key="3">
    <source>
        <dbReference type="EMBL" id="KEY72205.1"/>
    </source>
</evidence>
<dbReference type="Gene3D" id="1.20.5.1700">
    <property type="match status" value="1"/>
</dbReference>
<dbReference type="HOGENOM" id="CLU_774276_0_0_1"/>
<dbReference type="AlphaFoldDB" id="A0A084B3S6"/>
<name>A0A084B3S6_STACB</name>
<reference evidence="3 4" key="1">
    <citation type="journal article" date="2014" name="BMC Genomics">
        <title>Comparative genome sequencing reveals chemotype-specific gene clusters in the toxigenic black mold Stachybotrys.</title>
        <authorList>
            <person name="Semeiks J."/>
            <person name="Borek D."/>
            <person name="Otwinowski Z."/>
            <person name="Grishin N.V."/>
        </authorList>
    </citation>
    <scope>NUCLEOTIDE SEQUENCE [LARGE SCALE GENOMIC DNA]</scope>
    <source>
        <strain evidence="4">CBS 109288 / IBT 7711</strain>
    </source>
</reference>
<dbReference type="EMBL" id="KL648097">
    <property type="protein sequence ID" value="KEY72205.1"/>
    <property type="molecule type" value="Genomic_DNA"/>
</dbReference>
<gene>
    <name evidence="3" type="ORF">S7711_00207</name>
</gene>